<dbReference type="PANTHER" id="PTHR47027:SF20">
    <property type="entry name" value="REVERSE TRANSCRIPTASE-LIKE PROTEIN WITH RNA-DIRECTED DNA POLYMERASE DOMAIN"/>
    <property type="match status" value="1"/>
</dbReference>
<dbReference type="Gene3D" id="3.60.10.10">
    <property type="entry name" value="Endonuclease/exonuclease/phosphatase"/>
    <property type="match status" value="1"/>
</dbReference>
<feature type="region of interest" description="Disordered" evidence="1">
    <location>
        <begin position="984"/>
        <end position="1005"/>
    </location>
</feature>
<evidence type="ECO:0000313" key="4">
    <source>
        <dbReference type="Proteomes" id="UP000649617"/>
    </source>
</evidence>
<dbReference type="InterPro" id="IPR000477">
    <property type="entry name" value="RT_dom"/>
</dbReference>
<organism evidence="3 4">
    <name type="scientific">Symbiodinium pilosum</name>
    <name type="common">Dinoflagellate</name>
    <dbReference type="NCBI Taxonomy" id="2952"/>
    <lineage>
        <taxon>Eukaryota</taxon>
        <taxon>Sar</taxon>
        <taxon>Alveolata</taxon>
        <taxon>Dinophyceae</taxon>
        <taxon>Suessiales</taxon>
        <taxon>Symbiodiniaceae</taxon>
        <taxon>Symbiodinium</taxon>
    </lineage>
</organism>
<dbReference type="PANTHER" id="PTHR47027">
    <property type="entry name" value="REVERSE TRANSCRIPTASE DOMAIN-CONTAINING PROTEIN"/>
    <property type="match status" value="1"/>
</dbReference>
<feature type="compositionally biased region" description="Basic and acidic residues" evidence="1">
    <location>
        <begin position="1278"/>
        <end position="1300"/>
    </location>
</feature>
<dbReference type="EMBL" id="CAJNIZ010045176">
    <property type="protein sequence ID" value="CAE7712542.1"/>
    <property type="molecule type" value="Genomic_DNA"/>
</dbReference>
<feature type="compositionally biased region" description="Basic and acidic residues" evidence="1">
    <location>
        <begin position="986"/>
        <end position="1005"/>
    </location>
</feature>
<name>A0A812X4A7_SYMPI</name>
<dbReference type="Proteomes" id="UP000649617">
    <property type="component" value="Unassembled WGS sequence"/>
</dbReference>
<proteinExistence type="predicted"/>
<dbReference type="InterPro" id="IPR013087">
    <property type="entry name" value="Znf_C2H2_type"/>
</dbReference>
<dbReference type="PROSITE" id="PS00028">
    <property type="entry name" value="ZINC_FINGER_C2H2_1"/>
    <property type="match status" value="2"/>
</dbReference>
<dbReference type="SMART" id="SM00355">
    <property type="entry name" value="ZnF_C2H2"/>
    <property type="match status" value="3"/>
</dbReference>
<dbReference type="Pfam" id="PF00078">
    <property type="entry name" value="RVT_1"/>
    <property type="match status" value="1"/>
</dbReference>
<keyword evidence="4" id="KW-1185">Reference proteome</keyword>
<evidence type="ECO:0000256" key="1">
    <source>
        <dbReference type="SAM" id="MobiDB-lite"/>
    </source>
</evidence>
<feature type="domain" description="Reverse transcriptase" evidence="2">
    <location>
        <begin position="319"/>
        <end position="596"/>
    </location>
</feature>
<accession>A0A812X4A7</accession>
<comment type="caution">
    <text evidence="3">The sequence shown here is derived from an EMBL/GenBank/DDBJ whole genome shotgun (WGS) entry which is preliminary data.</text>
</comment>
<feature type="compositionally biased region" description="Basic and acidic residues" evidence="1">
    <location>
        <begin position="1314"/>
        <end position="1353"/>
    </location>
</feature>
<dbReference type="SUPFAM" id="SSF56219">
    <property type="entry name" value="DNase I-like"/>
    <property type="match status" value="1"/>
</dbReference>
<reference evidence="3" key="1">
    <citation type="submission" date="2021-02" db="EMBL/GenBank/DDBJ databases">
        <authorList>
            <person name="Dougan E. K."/>
            <person name="Rhodes N."/>
            <person name="Thang M."/>
            <person name="Chan C."/>
        </authorList>
    </citation>
    <scope>NUCLEOTIDE SEQUENCE</scope>
</reference>
<dbReference type="InterPro" id="IPR043502">
    <property type="entry name" value="DNA/RNA_pol_sf"/>
</dbReference>
<gene>
    <name evidence="3" type="ORF">SPIL2461_LOCUS20199</name>
</gene>
<dbReference type="PROSITE" id="PS50878">
    <property type="entry name" value="RT_POL"/>
    <property type="match status" value="1"/>
</dbReference>
<evidence type="ECO:0000259" key="2">
    <source>
        <dbReference type="PROSITE" id="PS50878"/>
    </source>
</evidence>
<feature type="region of interest" description="Disordered" evidence="1">
    <location>
        <begin position="1276"/>
        <end position="1353"/>
    </location>
</feature>
<evidence type="ECO:0000313" key="3">
    <source>
        <dbReference type="EMBL" id="CAE7712542.1"/>
    </source>
</evidence>
<sequence length="1574" mass="176835">MHSKYVNKESIKWRVLVEGRLLHVRFVFQRQQFDVISIYQHAMTFSDGEVRKETMQKRKKLWRALDKLLAELPLRSSIVLMGDFNTSLSPMPKVVGYGVKLGSKGSEILEDRGILLELLGRAGLCVLNSWGPIQTTYEHPKGSSQIDFICVRQAVADGKSKQSGPRPAPIAAWRSSGHKVVVADIPVNWKPWAQKPCYRPQRQLQPHVPHPMEVATEPNPTLSRITLSLCKHCPRRESRVSKPELRDLGVEIQHLWSQRKGAVKTSALCVSVADCFGALKQNVGVMKAHRALRKAARDRKRDQILSLLQGAEECTLLASYARELFKGNKFASFELAPLPEEWFSPDAWVRAFAKLKSHKAVPYDSATVESWKENAVRSILELHRGDLTSKLLHQNEAELKGGLMCSLDLSKAFDMIDHEVLHKSLLATNMPRNLASLLVEMHARTVLTIQHGGKTECVAMSRGLRQGCPLAPMLYSAWVCHFCQELDNLIDPQFTSTHVSIFADDKHLFWEIHSRQHMQKAIQQLRNVISVLVKRGMQVSFQKSAVVYAMRGRLAEEMVGLHTGWHKGARCFKLRIGSQMLHLPIHDRLTYLGVVLSYGAFEMQTVQHRIAKASKSFGMLSKTLRVNGVLSICQRLRVYRACIWTSLAYGVTAVGFTAGSLKQILSTVYVQLRKVLRMHEKGTTQKQVLSAANLDVASILTAQAETQVHSTQRRCSEANDACGAECVELERAKQVLCQIQTLSNQESQGTLHAVVADQMPRVDCPVCGLQFAGDYGLQMHVKASHPELNQVSNTDFIRSKHSLFGAPVCRFCRSRCYNWQALEKHIAEGGCSRIKDAFAKGLTVGDLLERVEQEEIADPPLPPSDQLSHEPPFIETGHVVLTCAAHQVPLHLDAFTKLRTKCGLCGQRVRDTITLKTHWRQSHPKAWGETYRDAASSAKAMSSIFRSPCQFCDVHNKNAKAHAERCPTFFQVTALRKLQQAGSNRLEMEGVKQQRPRQHEREPEYKQWTAEKTAIGKAFGATSKQARQAAGEITIQAPGPCGQQTAIRQQQSQEAEKSKQTHSGLLRYFSNIQRTRTSAEPGLPEREDRNLPLTCKVRFRNPHSLCYANASVLAILHLLHVIGQDFGNLEFLRQACSASVTADTDMSLTTNLMFRSLLPGWSYTNVQRDAAEYTMLLLEAIRMFRCDWVLCDADNVGAALERGGNPLMMQLPDDMCTLQTVIDEWGRPEPGHKLFSEVSFEEPVRVQQMDDDRLSDAQKEEEAFFDRYFPAGVSQRADSYKMDTDNRATKQQRTEGDGSKGKTGRGQSGKGRSGRSDRVQDRSRREPSGHRGGPDRSSRSRRDAARDREDGDLRDTISSLQRLVLRHEDSISMVQSEYSFVAFLRVNSPSSVVGALYDAQHAWRELKNTSPAQLNKPMRCSLLGCLFRELSHRMKGLESEDENRRRLVSLGWLMEDSSWRYLQWSSTQKVLLADDARQPVKGAEAIELVAKIVELVSEPGLVVRFHPTRPLTGQMAGDSLTCCLQVSIREPRAALLYDALDRLSGLARTQLVGMGLRRDRMGRSALAQSIARNL</sequence>
<dbReference type="SUPFAM" id="SSF56672">
    <property type="entry name" value="DNA/RNA polymerases"/>
    <property type="match status" value="1"/>
</dbReference>
<dbReference type="OrthoDB" id="6255742at2759"/>
<dbReference type="InterPro" id="IPR036691">
    <property type="entry name" value="Endo/exonu/phosph_ase_sf"/>
</dbReference>
<protein>
    <recommendedName>
        <fullName evidence="2">Reverse transcriptase domain-containing protein</fullName>
    </recommendedName>
</protein>